<sequence>MANGDMDGVDWPQNFLSSDQANAYQSANQNQGVYDAYQHPAFDDAAQATYMYHQSHSRNPVSYLKASNPAVPSRPSARPTPPSQPINSNNIKWRSYQHMIGQQNQRTVPLQSSDPDSRQPNPSNQTWSALAGQPSQQQYRPTATQGLGYERPQATPNNQNGPIFNQHPDQQQRSTATQQSSQNACQQPISNNQSRSVYNQQNSHVYSQPSNNQNWPHDDQNRPQPQSAISDLSLSHQATNFIDLTRSSIPGNAPSSVAKLAPMVSQPSTTSNKHAFYPLPAPGYHQQTRGPQTSTQDDIQGQPPAKIRRLDNGTAHVESDQPAPVKFNQPPTPSYPPTNPPSYAPSNSPAPIQNKPVNPSIETAPNVRPAYKPNRKAIKNRDDLVRPIRMSDALVKVSYDPATIARDILIAAGKHPKMKGLNHHLHTLRANIPQVDLNSDLATFRWDLVDVEQKPSALPPAKPAVVNARPAPAASVPSQYHVSPSVPITSASTTPAGSIPQWQHMYTYGPPNIQGPIQSQGPVSLALSGHPRHSGPPPSFATPSSYDPPSGFIPTRHVPPPRLFNQRSVPSAISALPGGSVPGKAIPPPGAIPPVRTISPLEPTQRDVPLTSSVLPSSSVPPQGSAPPSIPTPTQKAVEGPSAPRDPNPSHDQNSSPHVPRITAYSPHDTPSTRSARIDARAPPGGLSSWGTLPFQPPTYHSPKRATDPSKFPSGLPRLDPAPEPFVLSDPHPTVSHSPHTETTNPPTPTGQTPKATPKLGKGPRTTKPNKAKPTNPVAPNQPAPVEVAIVTPKATTSKTSSKATPTSVTTSSQKTNPKLSCPQVVIPPSPDKMQPKRKPGRPPRAKGGSAMIEVAIPLTQPVNYPIFHCQWEDCVAELHNLDVLRSHVSKVHIPYHLQCKWKDCEDKEFRAAQRLFEHMAETHFAKMAWELGDGPTVPKTGDSAQASINVTDPSARKGTMALPVDEHQVKAFSKAHGTSTEKLKARDLFQAGQQWKKRTGPALGPSDSPSSTPDRQVNLDCDEVCYISSD</sequence>
<feature type="region of interest" description="Disordered" evidence="1">
    <location>
        <begin position="261"/>
        <end position="368"/>
    </location>
</feature>
<feature type="region of interest" description="Disordered" evidence="1">
    <location>
        <begin position="204"/>
        <end position="228"/>
    </location>
</feature>
<dbReference type="AlphaFoldDB" id="A0A1V6QFD9"/>
<feature type="compositionally biased region" description="Low complexity" evidence="1">
    <location>
        <begin position="791"/>
        <end position="813"/>
    </location>
</feature>
<feature type="compositionally biased region" description="Low complexity" evidence="1">
    <location>
        <begin position="66"/>
        <end position="77"/>
    </location>
</feature>
<feature type="region of interest" description="Disordered" evidence="1">
    <location>
        <begin position="103"/>
        <end position="188"/>
    </location>
</feature>
<evidence type="ECO:0000313" key="4">
    <source>
        <dbReference type="Proteomes" id="UP000191672"/>
    </source>
</evidence>
<feature type="compositionally biased region" description="Polar residues" evidence="1">
    <location>
        <begin position="204"/>
        <end position="215"/>
    </location>
</feature>
<feature type="domain" description="C2H2-type" evidence="2">
    <location>
        <begin position="868"/>
        <end position="893"/>
    </location>
</feature>
<dbReference type="Gene3D" id="3.30.160.60">
    <property type="entry name" value="Classic Zinc Finger"/>
    <property type="match status" value="1"/>
</dbReference>
<evidence type="ECO:0000259" key="2">
    <source>
        <dbReference type="SMART" id="SM00355"/>
    </source>
</evidence>
<organism evidence="3 4">
    <name type="scientific">Penicillium antarcticum</name>
    <dbReference type="NCBI Taxonomy" id="416450"/>
    <lineage>
        <taxon>Eukaryota</taxon>
        <taxon>Fungi</taxon>
        <taxon>Dikarya</taxon>
        <taxon>Ascomycota</taxon>
        <taxon>Pezizomycotina</taxon>
        <taxon>Eurotiomycetes</taxon>
        <taxon>Eurotiomycetidae</taxon>
        <taxon>Eurotiales</taxon>
        <taxon>Aspergillaceae</taxon>
        <taxon>Penicillium</taxon>
    </lineage>
</organism>
<feature type="region of interest" description="Disordered" evidence="1">
    <location>
        <begin position="62"/>
        <end position="89"/>
    </location>
</feature>
<evidence type="ECO:0000313" key="3">
    <source>
        <dbReference type="EMBL" id="OQD87732.1"/>
    </source>
</evidence>
<accession>A0A1V6QFD9</accession>
<dbReference type="InterPro" id="IPR013087">
    <property type="entry name" value="Znf_C2H2_type"/>
</dbReference>
<comment type="caution">
    <text evidence="3">The sequence shown here is derived from an EMBL/GenBank/DDBJ whole genome shotgun (WGS) entry which is preliminary data.</text>
</comment>
<proteinExistence type="predicted"/>
<feature type="compositionally biased region" description="Low complexity" evidence="1">
    <location>
        <begin position="171"/>
        <end position="187"/>
    </location>
</feature>
<feature type="compositionally biased region" description="Low complexity" evidence="1">
    <location>
        <begin position="741"/>
        <end position="754"/>
    </location>
</feature>
<keyword evidence="4" id="KW-1185">Reference proteome</keyword>
<feature type="compositionally biased region" description="Polar residues" evidence="1">
    <location>
        <begin position="154"/>
        <end position="169"/>
    </location>
</feature>
<feature type="region of interest" description="Disordered" evidence="1">
    <location>
        <begin position="995"/>
        <end position="1018"/>
    </location>
</feature>
<feature type="compositionally biased region" description="Basic residues" evidence="1">
    <location>
        <begin position="836"/>
        <end position="845"/>
    </location>
</feature>
<evidence type="ECO:0000256" key="1">
    <source>
        <dbReference type="SAM" id="MobiDB-lite"/>
    </source>
</evidence>
<gene>
    <name evidence="3" type="ORF">PENANT_c005G04272</name>
</gene>
<feature type="compositionally biased region" description="Pro residues" evidence="1">
    <location>
        <begin position="330"/>
        <end position="343"/>
    </location>
</feature>
<feature type="compositionally biased region" description="Polar residues" evidence="1">
    <location>
        <begin position="285"/>
        <end position="299"/>
    </location>
</feature>
<feature type="domain" description="C2H2-type" evidence="2">
    <location>
        <begin position="898"/>
        <end position="924"/>
    </location>
</feature>
<feature type="compositionally biased region" description="Polar residues" evidence="1">
    <location>
        <begin position="103"/>
        <end position="145"/>
    </location>
</feature>
<dbReference type="Proteomes" id="UP000191672">
    <property type="component" value="Unassembled WGS sequence"/>
</dbReference>
<feature type="region of interest" description="Disordered" evidence="1">
    <location>
        <begin position="507"/>
        <end position="848"/>
    </location>
</feature>
<name>A0A1V6QFD9_9EURO</name>
<reference evidence="4" key="1">
    <citation type="journal article" date="2017" name="Nat. Microbiol.">
        <title>Global analysis of biosynthetic gene clusters reveals vast potential of secondary metabolite production in Penicillium species.</title>
        <authorList>
            <person name="Nielsen J.C."/>
            <person name="Grijseels S."/>
            <person name="Prigent S."/>
            <person name="Ji B."/>
            <person name="Dainat J."/>
            <person name="Nielsen K.F."/>
            <person name="Frisvad J.C."/>
            <person name="Workman M."/>
            <person name="Nielsen J."/>
        </authorList>
    </citation>
    <scope>NUCLEOTIDE SEQUENCE [LARGE SCALE GENOMIC DNA]</scope>
    <source>
        <strain evidence="4">IBT 31811</strain>
    </source>
</reference>
<protein>
    <recommendedName>
        <fullName evidence="2">C2H2-type domain-containing protein</fullName>
    </recommendedName>
</protein>
<feature type="compositionally biased region" description="Low complexity" evidence="1">
    <location>
        <begin position="608"/>
        <end position="622"/>
    </location>
</feature>
<dbReference type="SMART" id="SM00355">
    <property type="entry name" value="ZnF_C2H2"/>
    <property type="match status" value="2"/>
</dbReference>
<dbReference type="EMBL" id="MDYN01000005">
    <property type="protein sequence ID" value="OQD87732.1"/>
    <property type="molecule type" value="Genomic_DNA"/>
</dbReference>